<dbReference type="PANTHER" id="PTHR19229">
    <property type="entry name" value="ATP-BINDING CASSETTE TRANSPORTER SUBFAMILY A ABCA"/>
    <property type="match status" value="1"/>
</dbReference>
<evidence type="ECO:0000256" key="8">
    <source>
        <dbReference type="ARBA" id="ARBA00022989"/>
    </source>
</evidence>
<keyword evidence="3" id="KW-0813">Transport</keyword>
<keyword evidence="9 10" id="KW-0472">Membrane</keyword>
<dbReference type="GO" id="GO:0005524">
    <property type="term" value="F:ATP binding"/>
    <property type="evidence" value="ECO:0007669"/>
    <property type="project" value="UniProtKB-KW"/>
</dbReference>
<accession>A0AAV2YKW3</accession>
<dbReference type="GO" id="GO:0140359">
    <property type="term" value="F:ABC-type transporter activity"/>
    <property type="evidence" value="ECO:0007669"/>
    <property type="project" value="InterPro"/>
</dbReference>
<feature type="transmembrane region" description="Helical" evidence="10">
    <location>
        <begin position="420"/>
        <end position="439"/>
    </location>
</feature>
<dbReference type="Pfam" id="PF12698">
    <property type="entry name" value="ABC2_membrane_3"/>
    <property type="match status" value="1"/>
</dbReference>
<dbReference type="InterPro" id="IPR056264">
    <property type="entry name" value="R2_ABCA1-4-like"/>
</dbReference>
<feature type="non-terminal residue" evidence="12">
    <location>
        <position position="1"/>
    </location>
</feature>
<feature type="transmembrane region" description="Helical" evidence="10">
    <location>
        <begin position="314"/>
        <end position="335"/>
    </location>
</feature>
<dbReference type="Proteomes" id="UP001146120">
    <property type="component" value="Unassembled WGS sequence"/>
</dbReference>
<keyword evidence="5" id="KW-0677">Repeat</keyword>
<feature type="transmembrane region" description="Helical" evidence="10">
    <location>
        <begin position="489"/>
        <end position="510"/>
    </location>
</feature>
<dbReference type="InterPro" id="IPR027417">
    <property type="entry name" value="P-loop_NTPase"/>
</dbReference>
<dbReference type="GO" id="GO:0016887">
    <property type="term" value="F:ATP hydrolysis activity"/>
    <property type="evidence" value="ECO:0007669"/>
    <property type="project" value="InterPro"/>
</dbReference>
<dbReference type="InterPro" id="IPR003593">
    <property type="entry name" value="AAA+_ATPase"/>
</dbReference>
<keyword evidence="4 10" id="KW-0812">Transmembrane</keyword>
<evidence type="ECO:0000313" key="13">
    <source>
        <dbReference type="Proteomes" id="UP001146120"/>
    </source>
</evidence>
<evidence type="ECO:0000256" key="1">
    <source>
        <dbReference type="ARBA" id="ARBA00004141"/>
    </source>
</evidence>
<dbReference type="EMBL" id="DAKRPA010000281">
    <property type="protein sequence ID" value="DAZ93928.1"/>
    <property type="molecule type" value="Genomic_DNA"/>
</dbReference>
<evidence type="ECO:0000256" key="10">
    <source>
        <dbReference type="SAM" id="Phobius"/>
    </source>
</evidence>
<gene>
    <name evidence="12" type="ORF">N0F65_008871</name>
</gene>
<protein>
    <recommendedName>
        <fullName evidence="11">ABC transporter domain-containing protein</fullName>
    </recommendedName>
</protein>
<evidence type="ECO:0000256" key="4">
    <source>
        <dbReference type="ARBA" id="ARBA00022692"/>
    </source>
</evidence>
<dbReference type="SUPFAM" id="SSF52540">
    <property type="entry name" value="P-loop containing nucleoside triphosphate hydrolases"/>
    <property type="match status" value="1"/>
</dbReference>
<evidence type="ECO:0000313" key="12">
    <source>
        <dbReference type="EMBL" id="DAZ93928.1"/>
    </source>
</evidence>
<dbReference type="Pfam" id="PF00005">
    <property type="entry name" value="ABC_tran"/>
    <property type="match status" value="1"/>
</dbReference>
<keyword evidence="7" id="KW-0067">ATP-binding</keyword>
<dbReference type="PROSITE" id="PS00211">
    <property type="entry name" value="ABC_TRANSPORTER_1"/>
    <property type="match status" value="1"/>
</dbReference>
<feature type="domain" description="ABC transporter" evidence="11">
    <location>
        <begin position="567"/>
        <end position="801"/>
    </location>
</feature>
<evidence type="ECO:0000256" key="5">
    <source>
        <dbReference type="ARBA" id="ARBA00022737"/>
    </source>
</evidence>
<dbReference type="GO" id="GO:0016020">
    <property type="term" value="C:membrane"/>
    <property type="evidence" value="ECO:0007669"/>
    <property type="project" value="UniProtKB-SubCell"/>
</dbReference>
<evidence type="ECO:0000256" key="9">
    <source>
        <dbReference type="ARBA" id="ARBA00023136"/>
    </source>
</evidence>
<sequence>SIHAGLHLLPDPLRPVHVLDAYQRRQDRFASVSFRPCPRGASKPLAPKGRLASSKAKVEETLKTWYPTVKIGSDNATLVVPSIEDSVVFYNSEKELEDYVTSKAYGTVATKPRIYGALIFDKYPTNDAQIGKFGSLEYTVRLNATGVYDDDSAAYTPHTQEKDGASTWRAYDRKLDNKLNSMYASSGFMTLQTLVARFANCMPGWDAAKKAPNGKCQVEEATALSSEDLDNRMSDYLLTDPSIKSAWSDMVWQAHRASGSFDAPTPNITLSKEARAALFRPLRQAPQPYLGSTVSPFPIEGFKTSSFYDLIKTVFPLVFMLGNMHPLSKMLVNFISERETRSRELMKILGVKESSLVTSWYVMYFVILLLSAILQTVVSKMGLFAFSSGALLFLFFFLFSLSLLGFGFMISSIFSKSRTGVYIGVIAFFVMYSVSNAFSDRSSELSKSIACLLSPVGLVFGVNALAAVETNETGMSFANAGIRVINFRFSTALIFFAIDAVLYTLIGLYLEKVVPKEFGTTEKWYFPLQPSYWCRHPTIAQRPEEIDEDVAAEAHRVASGQADDDAIKLANLRKVYRLGHKVAVKDLSFGLKKGECFGFLGINGAGKTTTMKMLTGDIVPTSGNATLAGFDILTQQLEVRREIGYCPQFDALIDLLTVREHLELFGRIKGIPSAELENVVYEKMQQLNLMDFENKLAGSLSGGNKRKLSVAIAMIGSPSILFLDEPSTGMDPVSRRFMWDVIAEISTHNKESTVVLTTHSMEECEALCTRVGIMVGGGLKCLGSIQHLKGRFGDGLMLDAKLSVASSREVEQMALRHFDGVNATISQAELSEKCALLGQPSWEQKIDNTHVTGHTLANQMTRDGYVTAAAFVVWWLSETKFEAFSRFLRDHFGSVELLERQNDSCWFKLRETPNHQGALRLSNVFDLVENAKASLSIREYSVSQTTLEQIFNAFASQQNAGAPISSTPTNAA</sequence>
<dbReference type="PANTHER" id="PTHR19229:SF36">
    <property type="entry name" value="ATP-BINDING CASSETTE SUB-FAMILY A MEMBER 2"/>
    <property type="match status" value="1"/>
</dbReference>
<keyword evidence="8 10" id="KW-1133">Transmembrane helix</keyword>
<dbReference type="Gene3D" id="3.40.50.300">
    <property type="entry name" value="P-loop containing nucleotide triphosphate hydrolases"/>
    <property type="match status" value="1"/>
</dbReference>
<name>A0AAV2YKW3_9STRA</name>
<evidence type="ECO:0000256" key="3">
    <source>
        <dbReference type="ARBA" id="ARBA00022448"/>
    </source>
</evidence>
<dbReference type="FunFam" id="3.40.50.300:FF:000904">
    <property type="entry name" value="ABC transporter A family member 1"/>
    <property type="match status" value="1"/>
</dbReference>
<dbReference type="CDD" id="cd03263">
    <property type="entry name" value="ABC_subfamily_A"/>
    <property type="match status" value="1"/>
</dbReference>
<feature type="transmembrane region" description="Helical" evidence="10">
    <location>
        <begin position="356"/>
        <end position="378"/>
    </location>
</feature>
<dbReference type="GO" id="GO:0005319">
    <property type="term" value="F:lipid transporter activity"/>
    <property type="evidence" value="ECO:0007669"/>
    <property type="project" value="TreeGrafter"/>
</dbReference>
<reference evidence="12" key="1">
    <citation type="submission" date="2022-11" db="EMBL/GenBank/DDBJ databases">
        <authorList>
            <person name="Morgan W.R."/>
            <person name="Tartar A."/>
        </authorList>
    </citation>
    <scope>NUCLEOTIDE SEQUENCE</scope>
    <source>
        <strain evidence="12">ARSEF 373</strain>
    </source>
</reference>
<dbReference type="AlphaFoldDB" id="A0AAV2YKW3"/>
<evidence type="ECO:0000256" key="6">
    <source>
        <dbReference type="ARBA" id="ARBA00022741"/>
    </source>
</evidence>
<comment type="similarity">
    <text evidence="2">Belongs to the ABC transporter superfamily. ABCA family.</text>
</comment>
<organism evidence="12 13">
    <name type="scientific">Lagenidium giganteum</name>
    <dbReference type="NCBI Taxonomy" id="4803"/>
    <lineage>
        <taxon>Eukaryota</taxon>
        <taxon>Sar</taxon>
        <taxon>Stramenopiles</taxon>
        <taxon>Oomycota</taxon>
        <taxon>Peronosporomycetes</taxon>
        <taxon>Pythiales</taxon>
        <taxon>Pythiaceae</taxon>
    </lineage>
</organism>
<dbReference type="InterPro" id="IPR013525">
    <property type="entry name" value="ABC2_TM"/>
</dbReference>
<keyword evidence="13" id="KW-1185">Reference proteome</keyword>
<evidence type="ECO:0000256" key="2">
    <source>
        <dbReference type="ARBA" id="ARBA00008869"/>
    </source>
</evidence>
<proteinExistence type="inferred from homology"/>
<dbReference type="InterPro" id="IPR026082">
    <property type="entry name" value="ABCA"/>
</dbReference>
<dbReference type="Pfam" id="PF23321">
    <property type="entry name" value="R1_ABCA1"/>
    <property type="match status" value="1"/>
</dbReference>
<feature type="transmembrane region" description="Helical" evidence="10">
    <location>
        <begin position="445"/>
        <end position="468"/>
    </location>
</feature>
<comment type="caution">
    <text evidence="12">The sequence shown here is derived from an EMBL/GenBank/DDBJ whole genome shotgun (WGS) entry which is preliminary data.</text>
</comment>
<dbReference type="InterPro" id="IPR003439">
    <property type="entry name" value="ABC_transporter-like_ATP-bd"/>
</dbReference>
<keyword evidence="6" id="KW-0547">Nucleotide-binding</keyword>
<feature type="transmembrane region" description="Helical" evidence="10">
    <location>
        <begin position="384"/>
        <end position="408"/>
    </location>
</feature>
<dbReference type="SMART" id="SM00382">
    <property type="entry name" value="AAA"/>
    <property type="match status" value="1"/>
</dbReference>
<evidence type="ECO:0000259" key="11">
    <source>
        <dbReference type="PROSITE" id="PS50893"/>
    </source>
</evidence>
<dbReference type="InterPro" id="IPR017871">
    <property type="entry name" value="ABC_transporter-like_CS"/>
</dbReference>
<reference evidence="12" key="2">
    <citation type="journal article" date="2023" name="Microbiol Resour">
        <title>Decontamination and Annotation of the Draft Genome Sequence of the Oomycete Lagenidium giganteum ARSEF 373.</title>
        <authorList>
            <person name="Morgan W.R."/>
            <person name="Tartar A."/>
        </authorList>
    </citation>
    <scope>NUCLEOTIDE SEQUENCE</scope>
    <source>
        <strain evidence="12">ARSEF 373</strain>
    </source>
</reference>
<comment type="subcellular location">
    <subcellularLocation>
        <location evidence="1">Membrane</location>
        <topology evidence="1">Multi-pass membrane protein</topology>
    </subcellularLocation>
</comment>
<evidence type="ECO:0000256" key="7">
    <source>
        <dbReference type="ARBA" id="ARBA00022840"/>
    </source>
</evidence>
<dbReference type="PROSITE" id="PS50893">
    <property type="entry name" value="ABC_TRANSPORTER_2"/>
    <property type="match status" value="1"/>
</dbReference>